<dbReference type="AlphaFoldDB" id="A0A934WW16"/>
<evidence type="ECO:0000256" key="1">
    <source>
        <dbReference type="SAM" id="SignalP"/>
    </source>
</evidence>
<proteinExistence type="predicted"/>
<keyword evidence="3" id="KW-1185">Reference proteome</keyword>
<dbReference type="Proteomes" id="UP000611723">
    <property type="component" value="Unassembled WGS sequence"/>
</dbReference>
<comment type="caution">
    <text evidence="2">The sequence shown here is derived from an EMBL/GenBank/DDBJ whole genome shotgun (WGS) entry which is preliminary data.</text>
</comment>
<reference evidence="2" key="1">
    <citation type="submission" date="2021-01" db="EMBL/GenBank/DDBJ databases">
        <title>Marivirga aurantiaca sp. nov., isolated from intertidal surface sediments.</title>
        <authorList>
            <person name="Zhang M."/>
        </authorList>
    </citation>
    <scope>NUCLEOTIDE SEQUENCE</scope>
    <source>
        <strain evidence="2">S37H4</strain>
    </source>
</reference>
<gene>
    <name evidence="2" type="ORF">JKA74_02920</name>
</gene>
<feature type="signal peptide" evidence="1">
    <location>
        <begin position="1"/>
        <end position="39"/>
    </location>
</feature>
<name>A0A934WW16_9BACT</name>
<dbReference type="EMBL" id="JAEQBW010000001">
    <property type="protein sequence ID" value="MBK6263976.1"/>
    <property type="molecule type" value="Genomic_DNA"/>
</dbReference>
<evidence type="ECO:0000313" key="2">
    <source>
        <dbReference type="EMBL" id="MBK6263976.1"/>
    </source>
</evidence>
<dbReference type="Gene3D" id="2.40.160.20">
    <property type="match status" value="1"/>
</dbReference>
<sequence length="406" mass="45766">MTRILFNITGRCSSSYCKRISLFLSILLAGLYETTPLQAQQKEDSPVIEEVFVIPEIYAGRIVPNYLNYPEANLRWGIGATLYRQSNEKNSVNHYYNNPLIGLNVSFHNLGNNSLFGNELNLLPVVGFPLKKGIIQLGLGVSYFTKTYRDNPLNKAVGSHITWCFQSFYYRNFLLASGKSLRIGFGYLHGSNGHTQLPNFGLNSAALSFGLYKKPAISRPVKTSANTQKTPMQVFITANFGVGFHEFGGTSAPVGGPKKLVYSSSIAGGVILNNQFRWYAGFGIRHYEHFADSIANSPELQALKVSPESFYFMMGAEFLIHHIGLSIEGGINIYKPFYEHFSREFESQESIKYHLRKIFLTRLGLRLYLFNTSDKPKHNFYLAPYLNANLGKADFSEISMGYIYNF</sequence>
<keyword evidence="1" id="KW-0732">Signal</keyword>
<feature type="chain" id="PRO_5037392867" evidence="1">
    <location>
        <begin position="40"/>
        <end position="406"/>
    </location>
</feature>
<dbReference type="InterPro" id="IPR018550">
    <property type="entry name" value="Lipid-A_deacylase-rel"/>
</dbReference>
<evidence type="ECO:0000313" key="3">
    <source>
        <dbReference type="Proteomes" id="UP000611723"/>
    </source>
</evidence>
<dbReference type="GO" id="GO:0016787">
    <property type="term" value="F:hydrolase activity"/>
    <property type="evidence" value="ECO:0007669"/>
    <property type="project" value="UniProtKB-KW"/>
</dbReference>
<organism evidence="2 3">
    <name type="scientific">Marivirga aurantiaca</name>
    <dbReference type="NCBI Taxonomy" id="2802615"/>
    <lineage>
        <taxon>Bacteria</taxon>
        <taxon>Pseudomonadati</taxon>
        <taxon>Bacteroidota</taxon>
        <taxon>Cytophagia</taxon>
        <taxon>Cytophagales</taxon>
        <taxon>Marivirgaceae</taxon>
        <taxon>Marivirga</taxon>
    </lineage>
</organism>
<dbReference type="RefSeq" id="WP_201429655.1">
    <property type="nucleotide sequence ID" value="NZ_JAEQBW010000001.1"/>
</dbReference>
<dbReference type="Pfam" id="PF09411">
    <property type="entry name" value="PagL"/>
    <property type="match status" value="1"/>
</dbReference>
<protein>
    <submittedName>
        <fullName evidence="2">Acyloxyacyl hydrolase</fullName>
    </submittedName>
</protein>
<keyword evidence="2" id="KW-0378">Hydrolase</keyword>
<accession>A0A934WW16</accession>